<sequence>MIGENHSFCRNNIHNLVDAIPPGAGPRAATFRGSALYSLRSPGEQTFLTKEHCAAIVLSPCPGMSAAFESDRLHQFDAPTGMLVISPALTESRTAWSSRRENVVVGLTPASLLDLAAHEFDQGAVDLHPIAFGRIDPTALYLGRMLKSELARAERANELYIDSLVTQFGIHLLRNYAGRTKPSKTLGGLSAGKAKKVKEYLHENYARKLAVADLAAVCDLSVGYFITAFTKTFGLPPHQYLINLRLASAERLLMESDMRISEVAYRTGFSSQSHLSEAMRKYRRVNPSQIRRG</sequence>
<dbReference type="GO" id="GO:0003700">
    <property type="term" value="F:DNA-binding transcription factor activity"/>
    <property type="evidence" value="ECO:0007669"/>
    <property type="project" value="InterPro"/>
</dbReference>
<reference evidence="5 6" key="1">
    <citation type="submission" date="2019-12" db="EMBL/GenBank/DDBJ databases">
        <authorList>
            <person name="Yuan C.-G."/>
        </authorList>
    </citation>
    <scope>NUCLEOTIDE SEQUENCE [LARGE SCALE GENOMIC DNA]</scope>
    <source>
        <strain evidence="5 6">KCTC 23863</strain>
    </source>
</reference>
<evidence type="ECO:0000256" key="3">
    <source>
        <dbReference type="ARBA" id="ARBA00023163"/>
    </source>
</evidence>
<dbReference type="InterPro" id="IPR018060">
    <property type="entry name" value="HTH_AraC"/>
</dbReference>
<dbReference type="OrthoDB" id="9806208at2"/>
<evidence type="ECO:0000256" key="2">
    <source>
        <dbReference type="ARBA" id="ARBA00023125"/>
    </source>
</evidence>
<organism evidence="5 6">
    <name type="scientific">Microvirga makkahensis</name>
    <dbReference type="NCBI Taxonomy" id="1128670"/>
    <lineage>
        <taxon>Bacteria</taxon>
        <taxon>Pseudomonadati</taxon>
        <taxon>Pseudomonadota</taxon>
        <taxon>Alphaproteobacteria</taxon>
        <taxon>Hyphomicrobiales</taxon>
        <taxon>Methylobacteriaceae</taxon>
        <taxon>Microvirga</taxon>
    </lineage>
</organism>
<evidence type="ECO:0000313" key="6">
    <source>
        <dbReference type="Proteomes" id="UP000436483"/>
    </source>
</evidence>
<proteinExistence type="predicted"/>
<dbReference type="PANTHER" id="PTHR46796:SF6">
    <property type="entry name" value="ARAC SUBFAMILY"/>
    <property type="match status" value="1"/>
</dbReference>
<name>A0A7X3MS64_9HYPH</name>
<evidence type="ECO:0000259" key="4">
    <source>
        <dbReference type="PROSITE" id="PS01124"/>
    </source>
</evidence>
<feature type="domain" description="HTH araC/xylS-type" evidence="4">
    <location>
        <begin position="195"/>
        <end position="293"/>
    </location>
</feature>
<dbReference type="InterPro" id="IPR009057">
    <property type="entry name" value="Homeodomain-like_sf"/>
</dbReference>
<keyword evidence="3" id="KW-0804">Transcription</keyword>
<reference evidence="5 6" key="2">
    <citation type="submission" date="2020-01" db="EMBL/GenBank/DDBJ databases">
        <title>Microvirga sp. nov., an arsenate reduction bacterium isolated from Tibet hotspring sediments.</title>
        <authorList>
            <person name="Xian W.-D."/>
            <person name="Li W.-J."/>
        </authorList>
    </citation>
    <scope>NUCLEOTIDE SEQUENCE [LARGE SCALE GENOMIC DNA]</scope>
    <source>
        <strain evidence="5 6">KCTC 23863</strain>
    </source>
</reference>
<dbReference type="InterPro" id="IPR050204">
    <property type="entry name" value="AraC_XylS_family_regulators"/>
</dbReference>
<comment type="caution">
    <text evidence="5">The sequence shown here is derived from an EMBL/GenBank/DDBJ whole genome shotgun (WGS) entry which is preliminary data.</text>
</comment>
<keyword evidence="6" id="KW-1185">Reference proteome</keyword>
<dbReference type="Pfam" id="PF12833">
    <property type="entry name" value="HTH_18"/>
    <property type="match status" value="1"/>
</dbReference>
<evidence type="ECO:0000313" key="5">
    <source>
        <dbReference type="EMBL" id="MXQ12252.1"/>
    </source>
</evidence>
<keyword evidence="2" id="KW-0238">DNA-binding</keyword>
<dbReference type="AlphaFoldDB" id="A0A7X3MS64"/>
<dbReference type="PANTHER" id="PTHR46796">
    <property type="entry name" value="HTH-TYPE TRANSCRIPTIONAL ACTIVATOR RHAS-RELATED"/>
    <property type="match status" value="1"/>
</dbReference>
<evidence type="ECO:0000256" key="1">
    <source>
        <dbReference type="ARBA" id="ARBA00023015"/>
    </source>
</evidence>
<protein>
    <submittedName>
        <fullName evidence="5">Helix-turn-helix domain-containing protein</fullName>
    </submittedName>
</protein>
<dbReference type="RefSeq" id="WP_160884831.1">
    <property type="nucleotide sequence ID" value="NZ_WURB01000007.1"/>
</dbReference>
<dbReference type="SMART" id="SM00342">
    <property type="entry name" value="HTH_ARAC"/>
    <property type="match status" value="1"/>
</dbReference>
<dbReference type="GO" id="GO:0043565">
    <property type="term" value="F:sequence-specific DNA binding"/>
    <property type="evidence" value="ECO:0007669"/>
    <property type="project" value="InterPro"/>
</dbReference>
<dbReference type="PROSITE" id="PS01124">
    <property type="entry name" value="HTH_ARAC_FAMILY_2"/>
    <property type="match status" value="1"/>
</dbReference>
<gene>
    <name evidence="5" type="ORF">GR328_12415</name>
</gene>
<dbReference type="SUPFAM" id="SSF46689">
    <property type="entry name" value="Homeodomain-like"/>
    <property type="match status" value="2"/>
</dbReference>
<accession>A0A7X3MS64</accession>
<dbReference type="Gene3D" id="1.10.10.60">
    <property type="entry name" value="Homeodomain-like"/>
    <property type="match status" value="1"/>
</dbReference>
<dbReference type="Proteomes" id="UP000436483">
    <property type="component" value="Unassembled WGS sequence"/>
</dbReference>
<keyword evidence="1" id="KW-0805">Transcription regulation</keyword>
<dbReference type="EMBL" id="WURB01000007">
    <property type="protein sequence ID" value="MXQ12252.1"/>
    <property type="molecule type" value="Genomic_DNA"/>
</dbReference>